<dbReference type="PROSITE" id="PS00894">
    <property type="entry name" value="HTH_DEOR_1"/>
    <property type="match status" value="1"/>
</dbReference>
<gene>
    <name evidence="5" type="ORF">DW322_14870</name>
</gene>
<organism evidence="5 6">
    <name type="scientific">Rhodococcus rhodnii</name>
    <dbReference type="NCBI Taxonomy" id="38312"/>
    <lineage>
        <taxon>Bacteria</taxon>
        <taxon>Bacillati</taxon>
        <taxon>Actinomycetota</taxon>
        <taxon>Actinomycetes</taxon>
        <taxon>Mycobacteriales</taxon>
        <taxon>Nocardiaceae</taxon>
        <taxon>Rhodococcus</taxon>
    </lineage>
</organism>
<dbReference type="PROSITE" id="PS52050">
    <property type="entry name" value="WYL"/>
    <property type="match status" value="1"/>
</dbReference>
<evidence type="ECO:0000313" key="5">
    <source>
        <dbReference type="EMBL" id="TXG91260.1"/>
    </source>
</evidence>
<dbReference type="EMBL" id="QRCM01000001">
    <property type="protein sequence ID" value="TXG91260.1"/>
    <property type="molecule type" value="Genomic_DNA"/>
</dbReference>
<sequence>MDVMTRTTGRTLALLSLLQARREWSGAELRERLEVSERTLRRDIDDLRELGYGIEAVRGRHGGYRLGAGANLPPLALAPDESVAIAVGLRAAAAGAVTGLEDAAARALAKLERSLSPAVRRQVEDVAESMVPLDPRPADVDLTVVTTIASAIAGRRTTRLDYTRRDGTEVRRVVEPYRIVHTPQRWYLVAFDRERRAWRTLRVDRIRHAVPQDTDFVRRQIPDDAVRQFTTHSITTAPYPFRARVHVHAPADVVRQSFDATVASVTEVDENSSILEAGSHSPDEFALYLGLAGFRFDVLEGGEVRAARAAAGERMTRAAAR</sequence>
<feature type="domain" description="HTH deoR-type" evidence="4">
    <location>
        <begin position="7"/>
        <end position="66"/>
    </location>
</feature>
<dbReference type="Gene3D" id="1.10.10.10">
    <property type="entry name" value="Winged helix-like DNA-binding domain superfamily/Winged helix DNA-binding domain"/>
    <property type="match status" value="1"/>
</dbReference>
<evidence type="ECO:0000256" key="2">
    <source>
        <dbReference type="ARBA" id="ARBA00023125"/>
    </source>
</evidence>
<accession>A0A6P2CH56</accession>
<dbReference type="PROSITE" id="PS51000">
    <property type="entry name" value="HTH_DEOR_2"/>
    <property type="match status" value="1"/>
</dbReference>
<dbReference type="InterPro" id="IPR051534">
    <property type="entry name" value="CBASS_pafABC_assoc_protein"/>
</dbReference>
<dbReference type="Proteomes" id="UP000471120">
    <property type="component" value="Unassembled WGS sequence"/>
</dbReference>
<dbReference type="AlphaFoldDB" id="A0A6P2CH56"/>
<dbReference type="InterPro" id="IPR001034">
    <property type="entry name" value="DeoR_HTH"/>
</dbReference>
<proteinExistence type="predicted"/>
<dbReference type="InterPro" id="IPR013196">
    <property type="entry name" value="HTH_11"/>
</dbReference>
<name>A0A6P2CH56_9NOCA</name>
<reference evidence="5 6" key="1">
    <citation type="submission" date="2018-07" db="EMBL/GenBank/DDBJ databases">
        <title>Genome sequence of Rhodococcus rhodnii ATCC 35071 from Rhodnius prolixus.</title>
        <authorList>
            <person name="Patel V."/>
            <person name="Vogel K.J."/>
        </authorList>
    </citation>
    <scope>NUCLEOTIDE SEQUENCE [LARGE SCALE GENOMIC DNA]</scope>
    <source>
        <strain evidence="5 6">ATCC 35071</strain>
    </source>
</reference>
<dbReference type="SUPFAM" id="SSF46785">
    <property type="entry name" value="Winged helix' DNA-binding domain"/>
    <property type="match status" value="1"/>
</dbReference>
<protein>
    <submittedName>
        <fullName evidence="5">YafY family transcriptional regulator</fullName>
    </submittedName>
</protein>
<dbReference type="InterPro" id="IPR018356">
    <property type="entry name" value="Tscrpt_reg_HTH_DeoR_CS"/>
</dbReference>
<evidence type="ECO:0000256" key="3">
    <source>
        <dbReference type="ARBA" id="ARBA00023163"/>
    </source>
</evidence>
<keyword evidence="3" id="KW-0804">Transcription</keyword>
<dbReference type="InterPro" id="IPR026881">
    <property type="entry name" value="WYL_dom"/>
</dbReference>
<evidence type="ECO:0000313" key="6">
    <source>
        <dbReference type="Proteomes" id="UP000471120"/>
    </source>
</evidence>
<dbReference type="GO" id="GO:0003677">
    <property type="term" value="F:DNA binding"/>
    <property type="evidence" value="ECO:0007669"/>
    <property type="project" value="UniProtKB-KW"/>
</dbReference>
<keyword evidence="1" id="KW-0805">Transcription regulation</keyword>
<evidence type="ECO:0000256" key="1">
    <source>
        <dbReference type="ARBA" id="ARBA00023015"/>
    </source>
</evidence>
<dbReference type="PANTHER" id="PTHR34580:SF3">
    <property type="entry name" value="PROTEIN PAFB"/>
    <property type="match status" value="1"/>
</dbReference>
<dbReference type="PANTHER" id="PTHR34580">
    <property type="match status" value="1"/>
</dbReference>
<comment type="caution">
    <text evidence="5">The sequence shown here is derived from an EMBL/GenBank/DDBJ whole genome shotgun (WGS) entry which is preliminary data.</text>
</comment>
<evidence type="ECO:0000259" key="4">
    <source>
        <dbReference type="PROSITE" id="PS51000"/>
    </source>
</evidence>
<dbReference type="Pfam" id="PF13280">
    <property type="entry name" value="WYL"/>
    <property type="match status" value="1"/>
</dbReference>
<dbReference type="InterPro" id="IPR036390">
    <property type="entry name" value="WH_DNA-bd_sf"/>
</dbReference>
<dbReference type="Pfam" id="PF08279">
    <property type="entry name" value="HTH_11"/>
    <property type="match status" value="1"/>
</dbReference>
<dbReference type="GO" id="GO:0003700">
    <property type="term" value="F:DNA-binding transcription factor activity"/>
    <property type="evidence" value="ECO:0007669"/>
    <property type="project" value="InterPro"/>
</dbReference>
<keyword evidence="2" id="KW-0238">DNA-binding</keyword>
<dbReference type="InterPro" id="IPR036388">
    <property type="entry name" value="WH-like_DNA-bd_sf"/>
</dbReference>